<dbReference type="SMART" id="SM00368">
    <property type="entry name" value="LRR_RI"/>
    <property type="match status" value="5"/>
</dbReference>
<dbReference type="InterPro" id="IPR032675">
    <property type="entry name" value="LRR_dom_sf"/>
</dbReference>
<reference evidence="2 3" key="1">
    <citation type="journal article" date="2019" name="Sci. Rep.">
        <title>Nanopore sequencing improves the draft genome of the human pathogenic amoeba Naegleria fowleri.</title>
        <authorList>
            <person name="Liechti N."/>
            <person name="Schurch N."/>
            <person name="Bruggmann R."/>
            <person name="Wittwer M."/>
        </authorList>
    </citation>
    <scope>NUCLEOTIDE SEQUENCE [LARGE SCALE GENOMIC DNA]</scope>
    <source>
        <strain evidence="2 3">ATCC 30894</strain>
    </source>
</reference>
<accession>A0A6A5C897</accession>
<dbReference type="SMART" id="SM00367">
    <property type="entry name" value="LRR_CC"/>
    <property type="match status" value="7"/>
</dbReference>
<dbReference type="AlphaFoldDB" id="A0A6A5C897"/>
<name>A0A6A5C897_NAEFO</name>
<dbReference type="InterPro" id="IPR027038">
    <property type="entry name" value="RanGap"/>
</dbReference>
<dbReference type="Proteomes" id="UP000444721">
    <property type="component" value="Unassembled WGS sequence"/>
</dbReference>
<dbReference type="VEuPathDB" id="AmoebaDB:NF0067880"/>
<evidence type="ECO:0000313" key="2">
    <source>
        <dbReference type="EMBL" id="KAF0983361.1"/>
    </source>
</evidence>
<keyword evidence="3" id="KW-1185">Reference proteome</keyword>
<dbReference type="InterPro" id="IPR001611">
    <property type="entry name" value="Leu-rich_rpt"/>
</dbReference>
<dbReference type="VEuPathDB" id="AmoebaDB:NF0067890"/>
<feature type="compositionally biased region" description="Basic and acidic residues" evidence="1">
    <location>
        <begin position="25"/>
        <end position="42"/>
    </location>
</feature>
<dbReference type="GO" id="GO:0048471">
    <property type="term" value="C:perinuclear region of cytoplasm"/>
    <property type="evidence" value="ECO:0007669"/>
    <property type="project" value="TreeGrafter"/>
</dbReference>
<comment type="caution">
    <text evidence="2">The sequence shown here is derived from an EMBL/GenBank/DDBJ whole genome shotgun (WGS) entry which is preliminary data.</text>
</comment>
<dbReference type="SUPFAM" id="SSF52047">
    <property type="entry name" value="RNI-like"/>
    <property type="match status" value="1"/>
</dbReference>
<dbReference type="PANTHER" id="PTHR24113:SF15">
    <property type="entry name" value="NACHT DOMAIN-CONTAINING PROTEIN"/>
    <property type="match status" value="1"/>
</dbReference>
<dbReference type="GO" id="GO:0005096">
    <property type="term" value="F:GTPase activator activity"/>
    <property type="evidence" value="ECO:0007669"/>
    <property type="project" value="InterPro"/>
</dbReference>
<evidence type="ECO:0000313" key="3">
    <source>
        <dbReference type="Proteomes" id="UP000444721"/>
    </source>
</evidence>
<dbReference type="GO" id="GO:0005829">
    <property type="term" value="C:cytosol"/>
    <property type="evidence" value="ECO:0007669"/>
    <property type="project" value="TreeGrafter"/>
</dbReference>
<dbReference type="Gene3D" id="3.80.10.10">
    <property type="entry name" value="Ribonuclease Inhibitor"/>
    <property type="match status" value="2"/>
</dbReference>
<protein>
    <submittedName>
        <fullName evidence="2">Uncharacterized protein</fullName>
    </submittedName>
</protein>
<organism evidence="2 3">
    <name type="scientific">Naegleria fowleri</name>
    <name type="common">Brain eating amoeba</name>
    <dbReference type="NCBI Taxonomy" id="5763"/>
    <lineage>
        <taxon>Eukaryota</taxon>
        <taxon>Discoba</taxon>
        <taxon>Heterolobosea</taxon>
        <taxon>Tetramitia</taxon>
        <taxon>Eutetramitia</taxon>
        <taxon>Vahlkampfiidae</taxon>
        <taxon>Naegleria</taxon>
    </lineage>
</organism>
<feature type="compositionally biased region" description="Low complexity" evidence="1">
    <location>
        <begin position="43"/>
        <end position="81"/>
    </location>
</feature>
<dbReference type="RefSeq" id="XP_044568074.1">
    <property type="nucleotide sequence ID" value="XM_044700723.1"/>
</dbReference>
<dbReference type="GO" id="GO:0006913">
    <property type="term" value="P:nucleocytoplasmic transport"/>
    <property type="evidence" value="ECO:0007669"/>
    <property type="project" value="TreeGrafter"/>
</dbReference>
<dbReference type="Pfam" id="PF13516">
    <property type="entry name" value="LRR_6"/>
    <property type="match status" value="4"/>
</dbReference>
<dbReference type="EMBL" id="VFQX01000006">
    <property type="protein sequence ID" value="KAF0983361.1"/>
    <property type="molecule type" value="Genomic_DNA"/>
</dbReference>
<gene>
    <name evidence="2" type="ORF">FDP41_010426</name>
</gene>
<proteinExistence type="predicted"/>
<dbReference type="InterPro" id="IPR006553">
    <property type="entry name" value="Leu-rich_rpt_Cys-con_subtyp"/>
</dbReference>
<dbReference type="VEuPathDB" id="AmoebaDB:NfTy_012090"/>
<dbReference type="OrthoDB" id="120976at2759"/>
<dbReference type="GO" id="GO:0031267">
    <property type="term" value="F:small GTPase binding"/>
    <property type="evidence" value="ECO:0007669"/>
    <property type="project" value="TreeGrafter"/>
</dbReference>
<dbReference type="GeneID" id="68117641"/>
<sequence>MKIPFFRSSREESFNSDDVFSSYKSQREGSGRDVGKSLKHSESSLSSTNSTTQSDPLSTSFTTNSPTTTRTTSQRRMSQRIQSFSPRHSIKLLVNAFAALNNNTELSFEEKAVLAPRNVVIDFSNEKDVLDFFTKCDHKEYSLVTCLEMRNVSYMLQRVNEFYGERKKKRFFKKSAEKISRLKKLRKESMSVGNLDIETSQKKKKKAIPHQSFFDNLPCLEKMICMDVEKGDVSISSYADICEYITSGSTLSHLTSIDFISSRRSISTEGCLHLTNGKIPNLKTLNLSLGYGGEEVSNKIDSEGCSFLANGNLSQLTQLNLSGNPIQGSGCKYLANGHLKNLTNLELKSCRIDTNGCLFLVNGNLPYMSHLDVSYNLFIGEGAKYFGSSKALSNLVSLNLAVCDISSDVCAALASGNLTNLTFLNISFNTIQNEGCRMLAQTSKAFPNLKELRATNCQIESDGFLYLTNGNLPKLEKLDLKSNKIQDEGCSNLSSNNLPNLTHLNLSSNMLGPLSCKNIASMHNITRLCLARNAIGTSGCRYLSKGSIAQSLEYMDLDSNDIRSGGCHYLASGAFHNLNILILLDNKIENDGFRMITESQSFAKLVELHVIGNDEKRSPRSPRSATSQFAKNNIDFMELLTASNERNIQIY</sequence>
<dbReference type="GO" id="GO:0005634">
    <property type="term" value="C:nucleus"/>
    <property type="evidence" value="ECO:0007669"/>
    <property type="project" value="TreeGrafter"/>
</dbReference>
<feature type="region of interest" description="Disordered" evidence="1">
    <location>
        <begin position="1"/>
        <end position="81"/>
    </location>
</feature>
<evidence type="ECO:0000256" key="1">
    <source>
        <dbReference type="SAM" id="MobiDB-lite"/>
    </source>
</evidence>
<dbReference type="PANTHER" id="PTHR24113">
    <property type="entry name" value="RAN GTPASE-ACTIVATING PROTEIN 1"/>
    <property type="match status" value="1"/>
</dbReference>
<dbReference type="SUPFAM" id="SSF52058">
    <property type="entry name" value="L domain-like"/>
    <property type="match status" value="1"/>
</dbReference>
<dbReference type="VEuPathDB" id="AmoebaDB:FDP41_010426"/>
<dbReference type="OMA" id="CKYLANG"/>